<comment type="caution">
    <text evidence="2">The sequence shown here is derived from an EMBL/GenBank/DDBJ whole genome shotgun (WGS) entry which is preliminary data.</text>
</comment>
<feature type="region of interest" description="Disordered" evidence="1">
    <location>
        <begin position="212"/>
        <end position="233"/>
    </location>
</feature>
<dbReference type="Proteomes" id="UP000606786">
    <property type="component" value="Unassembled WGS sequence"/>
</dbReference>
<dbReference type="EMBL" id="CAJHJT010000012">
    <property type="protein sequence ID" value="CAD6999219.1"/>
    <property type="molecule type" value="Genomic_DNA"/>
</dbReference>
<feature type="region of interest" description="Disordered" evidence="1">
    <location>
        <begin position="38"/>
        <end position="71"/>
    </location>
</feature>
<proteinExistence type="predicted"/>
<name>A0A811UJN0_CERCA</name>
<organism evidence="2 3">
    <name type="scientific">Ceratitis capitata</name>
    <name type="common">Mediterranean fruit fly</name>
    <name type="synonym">Tephritis capitata</name>
    <dbReference type="NCBI Taxonomy" id="7213"/>
    <lineage>
        <taxon>Eukaryota</taxon>
        <taxon>Metazoa</taxon>
        <taxon>Ecdysozoa</taxon>
        <taxon>Arthropoda</taxon>
        <taxon>Hexapoda</taxon>
        <taxon>Insecta</taxon>
        <taxon>Pterygota</taxon>
        <taxon>Neoptera</taxon>
        <taxon>Endopterygota</taxon>
        <taxon>Diptera</taxon>
        <taxon>Brachycera</taxon>
        <taxon>Muscomorpha</taxon>
        <taxon>Tephritoidea</taxon>
        <taxon>Tephritidae</taxon>
        <taxon>Ceratitis</taxon>
        <taxon>Ceratitis</taxon>
    </lineage>
</organism>
<keyword evidence="3" id="KW-1185">Reference proteome</keyword>
<feature type="compositionally biased region" description="Polar residues" evidence="1">
    <location>
        <begin position="212"/>
        <end position="228"/>
    </location>
</feature>
<protein>
    <submittedName>
        <fullName evidence="2">(Mediterranean fruit fly) hypothetical protein</fullName>
    </submittedName>
</protein>
<evidence type="ECO:0000313" key="2">
    <source>
        <dbReference type="EMBL" id="CAD6999219.1"/>
    </source>
</evidence>
<dbReference type="AlphaFoldDB" id="A0A811UJN0"/>
<accession>A0A811UJN0</accession>
<reference evidence="2" key="1">
    <citation type="submission" date="2020-11" db="EMBL/GenBank/DDBJ databases">
        <authorList>
            <person name="Whitehead M."/>
        </authorList>
    </citation>
    <scope>NUCLEOTIDE SEQUENCE</scope>
    <source>
        <strain evidence="2">EGII</strain>
    </source>
</reference>
<evidence type="ECO:0000256" key="1">
    <source>
        <dbReference type="SAM" id="MobiDB-lite"/>
    </source>
</evidence>
<gene>
    <name evidence="2" type="ORF">CCAP1982_LOCUS7753</name>
</gene>
<sequence length="253" mass="27465">MKTSRKRRNTNGRTYDKSAYSSLDNVVIPLVVSRKVDGAENGNESNKRSSLGKKGHLGNENNMRTTTTTTTTTKGYCTSARRRATYCRIIRQDVMANGAPFGVPNTISTHSRTLRHSHHVCDTLITALLSLKSGNAAAAPSAKVNLSPPPRLHLDFTTATLRKGRQLDSVQRVNNYAVIDPLQLTSHPNSLATPESVPFAVRSETLFESLDQSAPTTTPLISNENGVSRGNGMRARHDADAAACLLTRHRCAG</sequence>
<evidence type="ECO:0000313" key="3">
    <source>
        <dbReference type="Proteomes" id="UP000606786"/>
    </source>
</evidence>